<comment type="similarity">
    <text evidence="2 7">Belongs to the CDC50/LEM3 family.</text>
</comment>
<evidence type="ECO:0000256" key="4">
    <source>
        <dbReference type="ARBA" id="ARBA00022989"/>
    </source>
</evidence>
<dbReference type="EMBL" id="ABDC03001282">
    <property type="status" value="NOT_ANNOTATED_CDS"/>
    <property type="molecule type" value="Genomic_DNA"/>
</dbReference>
<dbReference type="GO" id="GO:0045332">
    <property type="term" value="P:phospholipid translocation"/>
    <property type="evidence" value="ECO:0007669"/>
    <property type="project" value="TreeGrafter"/>
</dbReference>
<evidence type="ECO:0000256" key="1">
    <source>
        <dbReference type="ARBA" id="ARBA00004370"/>
    </source>
</evidence>
<protein>
    <recommendedName>
        <fullName evidence="7">Cell cycle control protein</fullName>
    </recommendedName>
</protein>
<keyword evidence="6" id="KW-0325">Glycoprotein</keyword>
<name>A0A8C5YEK1_MICMU</name>
<dbReference type="GO" id="GO:0005886">
    <property type="term" value="C:plasma membrane"/>
    <property type="evidence" value="ECO:0007669"/>
    <property type="project" value="TreeGrafter"/>
</dbReference>
<dbReference type="PANTHER" id="PTHR10926">
    <property type="entry name" value="CELL CYCLE CONTROL PROTEIN 50"/>
    <property type="match status" value="1"/>
</dbReference>
<dbReference type="Proteomes" id="UP000694394">
    <property type="component" value="Chromosome 1"/>
</dbReference>
<keyword evidence="10" id="KW-1185">Reference proteome</keyword>
<dbReference type="PANTHER" id="PTHR10926:SF1">
    <property type="entry name" value="CELL CYCLE CONTROL PROTEIN 50C"/>
    <property type="match status" value="1"/>
</dbReference>
<evidence type="ECO:0000313" key="10">
    <source>
        <dbReference type="Proteomes" id="UP000694394"/>
    </source>
</evidence>
<evidence type="ECO:0000256" key="7">
    <source>
        <dbReference type="PIRNR" id="PIRNR015840"/>
    </source>
</evidence>
<dbReference type="GO" id="GO:0005794">
    <property type="term" value="C:Golgi apparatus"/>
    <property type="evidence" value="ECO:0007669"/>
    <property type="project" value="TreeGrafter"/>
</dbReference>
<feature type="transmembrane region" description="Helical" evidence="8">
    <location>
        <begin position="31"/>
        <end position="51"/>
    </location>
</feature>
<evidence type="ECO:0000313" key="9">
    <source>
        <dbReference type="Ensembl" id="ENSMICP00000050598.1"/>
    </source>
</evidence>
<dbReference type="GO" id="GO:0005783">
    <property type="term" value="C:endoplasmic reticulum"/>
    <property type="evidence" value="ECO:0007669"/>
    <property type="project" value="TreeGrafter"/>
</dbReference>
<sequence>MEHHLSRLPDNTALRQQELLADWLHFSAKEVLFIFFATGVFCLCMGIILLLSAKSTREMEINYTKICANCAKVQENVFNFDKECTCSNPFSLTKKMKGNVYMYYKLHGFCQNLYRYIYSRSNRQLVGKDVKAVEGCAPFKMSHNETPIVPCGAIDNSIFNDTIILSYNVNSSLQIKVPMLKTGLTWWTDEYVKFQNPNTDNLFFSFYFIILWGYKYSYELDKKGSKKQCFLNDDFIAWIWTAAIPTFKKPYQHLNRTRHFTEGLPAGNYSFSITYNFLVTRFHRKKSVILCLSYTVTGAMTWLATFSMLAVHMGLKNKKSLHPFHQHWLKIPLLSQLWFGK</sequence>
<dbReference type="GeneTree" id="ENSGT00390000004660"/>
<dbReference type="Pfam" id="PF03381">
    <property type="entry name" value="CDC50"/>
    <property type="match status" value="1"/>
</dbReference>
<keyword evidence="5 7" id="KW-0472">Membrane</keyword>
<accession>A0A8C5YEK1</accession>
<reference evidence="9" key="1">
    <citation type="submission" date="2016-12" db="EMBL/GenBank/DDBJ databases">
        <title>Mouse lemur reference genome and diversity panel.</title>
        <authorList>
            <person name="Harris R."/>
            <person name="Larsen P."/>
            <person name="Liu Y."/>
            <person name="Hughes D.S."/>
            <person name="Murali S."/>
            <person name="Raveendran M."/>
            <person name="Korchina V."/>
            <person name="Wang M."/>
            <person name="Jhangiani S."/>
            <person name="Bandaranaike D."/>
            <person name="Bellair M."/>
            <person name="Blankenburg K."/>
            <person name="Chao H."/>
            <person name="Dahdouli M."/>
            <person name="Dinh H."/>
            <person name="Doddapaneni H."/>
            <person name="English A."/>
            <person name="Firestine M."/>
            <person name="Gnanaolivu R."/>
            <person name="Gross S."/>
            <person name="Hernandez B."/>
            <person name="Javaid M."/>
            <person name="Jayaseelan J."/>
            <person name="Jones J."/>
            <person name="Khan Z."/>
            <person name="Kovar C."/>
            <person name="Kurapati P."/>
            <person name="Le B."/>
            <person name="Lee S."/>
            <person name="Li M."/>
            <person name="Mathew T."/>
            <person name="Narasimhan A."/>
            <person name="Ngo D."/>
            <person name="Nguyen L."/>
            <person name="Okwuonu G."/>
            <person name="Ongeri F."/>
            <person name="Osuji N."/>
            <person name="Pu L.-L."/>
            <person name="Puazo M."/>
            <person name="Quiroz J."/>
            <person name="Raj R."/>
            <person name="Rajbhandari K."/>
            <person name="Reid J.G."/>
            <person name="Santibanez J."/>
            <person name="Sexton D."/>
            <person name="Skinner E."/>
            <person name="Vee V."/>
            <person name="Weissenberger G."/>
            <person name="Wu Y."/>
            <person name="Xin Y."/>
            <person name="Han Y."/>
            <person name="Campbell C."/>
            <person name="Brown A."/>
            <person name="Sullivan B."/>
            <person name="Shelton J."/>
            <person name="Brown S."/>
            <person name="Dudchenko O."/>
            <person name="Machol I."/>
            <person name="Durand N."/>
            <person name="Shamim M."/>
            <person name="Lieberman A."/>
            <person name="Muzny D.M."/>
            <person name="Richards S."/>
            <person name="Yoder A."/>
            <person name="Worley K.C."/>
            <person name="Rogers J."/>
            <person name="Gibbs R.A."/>
        </authorList>
    </citation>
    <scope>NUCLEOTIDE SEQUENCE [LARGE SCALE GENOMIC DNA]</scope>
</reference>
<evidence type="ECO:0000256" key="3">
    <source>
        <dbReference type="ARBA" id="ARBA00022692"/>
    </source>
</evidence>
<dbReference type="InterPro" id="IPR005045">
    <property type="entry name" value="CDC50/LEM3_fam"/>
</dbReference>
<feature type="transmembrane region" description="Helical" evidence="8">
    <location>
        <begin position="288"/>
        <end position="311"/>
    </location>
</feature>
<dbReference type="PIRSF" id="PIRSF015840">
    <property type="entry name" value="DUF284_TM_euk"/>
    <property type="match status" value="1"/>
</dbReference>
<reference evidence="9" key="3">
    <citation type="submission" date="2025-09" db="UniProtKB">
        <authorList>
            <consortium name="Ensembl"/>
        </authorList>
    </citation>
    <scope>IDENTIFICATION</scope>
</reference>
<dbReference type="AlphaFoldDB" id="A0A8C5YEK1"/>
<organism evidence="9 10">
    <name type="scientific">Microcebus murinus</name>
    <name type="common">Gray mouse lemur</name>
    <name type="synonym">Lemur murinus</name>
    <dbReference type="NCBI Taxonomy" id="30608"/>
    <lineage>
        <taxon>Eukaryota</taxon>
        <taxon>Metazoa</taxon>
        <taxon>Chordata</taxon>
        <taxon>Craniata</taxon>
        <taxon>Vertebrata</taxon>
        <taxon>Euteleostomi</taxon>
        <taxon>Mammalia</taxon>
        <taxon>Eutheria</taxon>
        <taxon>Euarchontoglires</taxon>
        <taxon>Primates</taxon>
        <taxon>Strepsirrhini</taxon>
        <taxon>Lemuriformes</taxon>
        <taxon>Cheirogaleidae</taxon>
        <taxon>Microcebus</taxon>
    </lineage>
</organism>
<keyword evidence="4 8" id="KW-1133">Transmembrane helix</keyword>
<proteinExistence type="inferred from homology"/>
<dbReference type="Ensembl" id="ENSMICT00000073384.1">
    <property type="protein sequence ID" value="ENSMICP00000050598.1"/>
    <property type="gene ID" value="ENSMICG00000049197.1"/>
</dbReference>
<evidence type="ECO:0000256" key="5">
    <source>
        <dbReference type="ARBA" id="ARBA00023136"/>
    </source>
</evidence>
<reference evidence="9" key="2">
    <citation type="submission" date="2025-08" db="UniProtKB">
        <authorList>
            <consortium name="Ensembl"/>
        </authorList>
    </citation>
    <scope>IDENTIFICATION</scope>
</reference>
<comment type="subcellular location">
    <subcellularLocation>
        <location evidence="1">Membrane</location>
    </subcellularLocation>
</comment>
<evidence type="ECO:0000256" key="6">
    <source>
        <dbReference type="ARBA" id="ARBA00023180"/>
    </source>
</evidence>
<evidence type="ECO:0000256" key="8">
    <source>
        <dbReference type="SAM" id="Phobius"/>
    </source>
</evidence>
<keyword evidence="3 8" id="KW-0812">Transmembrane</keyword>
<evidence type="ECO:0000256" key="2">
    <source>
        <dbReference type="ARBA" id="ARBA00009457"/>
    </source>
</evidence>